<name>A0A8B0SSC9_KLEPN</name>
<organism evidence="1">
    <name type="scientific">Klebsiella pneumoniae</name>
    <dbReference type="NCBI Taxonomy" id="573"/>
    <lineage>
        <taxon>Bacteria</taxon>
        <taxon>Pseudomonadati</taxon>
        <taxon>Pseudomonadota</taxon>
        <taxon>Gammaproteobacteria</taxon>
        <taxon>Enterobacterales</taxon>
        <taxon>Enterobacteriaceae</taxon>
        <taxon>Klebsiella/Raoultella group</taxon>
        <taxon>Klebsiella</taxon>
        <taxon>Klebsiella pneumoniae complex</taxon>
    </lineage>
</organism>
<accession>A0A8B0SSC9</accession>
<dbReference type="AlphaFoldDB" id="A0A8B0SSC9"/>
<proteinExistence type="predicted"/>
<keyword evidence="1" id="KW-0614">Plasmid</keyword>
<protein>
    <submittedName>
        <fullName evidence="1">Uncharacterized protein</fullName>
    </submittedName>
</protein>
<geneLocation type="plasmid" evidence="1">
    <name>p17-15-vir-like</name>
</geneLocation>
<sequence length="67" mass="7071">MAPLVQGVQTANITLRTDANYAINILGTVIQPGETKDIQIDLGAGVNTTVPIFPATNGATGQKRFHH</sequence>
<evidence type="ECO:0000313" key="1">
    <source>
        <dbReference type="EMBL" id="QTX13901.1"/>
    </source>
</evidence>
<dbReference type="EMBL" id="MN956836">
    <property type="protein sequence ID" value="QTX13901.1"/>
    <property type="molecule type" value="Genomic_DNA"/>
</dbReference>
<reference evidence="1" key="1">
    <citation type="submission" date="2020-01" db="EMBL/GenBank/DDBJ databases">
        <authorList>
            <person name="Qin S."/>
        </authorList>
    </citation>
    <scope>NUCLEOTIDE SEQUENCE</scope>
    <source>
        <strain evidence="1">CVir17-16-YZ6g</strain>
        <plasmid evidence="1">p17-15-vir-like</plasmid>
    </source>
</reference>